<dbReference type="HOGENOM" id="CLU_054723_0_0_11"/>
<evidence type="ECO:0008006" key="3">
    <source>
        <dbReference type="Google" id="ProtNLM"/>
    </source>
</evidence>
<dbReference type="Proteomes" id="UP000002247">
    <property type="component" value="Chromosome"/>
</dbReference>
<reference evidence="1 2" key="1">
    <citation type="journal article" date="2010" name="Stand. Genomic Sci.">
        <title>Complete genome sequence of Segniliparus rotundus type strain (CDC 1076).</title>
        <authorList>
            <person name="Sikorski J."/>
            <person name="Lapidus A."/>
            <person name="Copeland A."/>
            <person name="Misra M."/>
            <person name="Glavina Del Rio T."/>
            <person name="Nolan M."/>
            <person name="Lucas S."/>
            <person name="Chen F."/>
            <person name="Tice H."/>
            <person name="Cheng J.F."/>
            <person name="Jando M."/>
            <person name="Schneider S."/>
            <person name="Bruce D."/>
            <person name="Goodwin L."/>
            <person name="Pitluck S."/>
            <person name="Liolios K."/>
            <person name="Mikhailova N."/>
            <person name="Pati A."/>
            <person name="Ivanova N."/>
            <person name="Mavromatis K."/>
            <person name="Chen A."/>
            <person name="Palaniappan K."/>
            <person name="Chertkov O."/>
            <person name="Land M."/>
            <person name="Hauser L."/>
            <person name="Chang Y.J."/>
            <person name="Jeffries C.D."/>
            <person name="Brettin T."/>
            <person name="Detter J.C."/>
            <person name="Han C."/>
            <person name="Rohde M."/>
            <person name="Goker M."/>
            <person name="Bristow J."/>
            <person name="Eisen J.A."/>
            <person name="Markowitz V."/>
            <person name="Hugenholtz P."/>
            <person name="Kyrpides N.C."/>
            <person name="Klenk H.P."/>
        </authorList>
    </citation>
    <scope>NUCLEOTIDE SEQUENCE [LARGE SCALE GENOMIC DNA]</scope>
    <source>
        <strain evidence="2">ATCC BAA-972 / CDC 1076 / CIP 108378 / DSM 44985 / JCM 13578</strain>
    </source>
</reference>
<keyword evidence="2" id="KW-1185">Reference proteome</keyword>
<protein>
    <recommendedName>
        <fullName evidence="3">Aminoglycoside phosphotransferase domain-containing protein</fullName>
    </recommendedName>
</protein>
<dbReference type="RefSeq" id="WP_013138616.1">
    <property type="nucleotide sequence ID" value="NC_014168.1"/>
</dbReference>
<dbReference type="EMBL" id="CP001958">
    <property type="protein sequence ID" value="ADG98163.1"/>
    <property type="molecule type" value="Genomic_DNA"/>
</dbReference>
<sequence>MVMSVLTDNPPLGTAQAASVIAAAVRLLTKRTGAELTLVEVEDLGGTGQTVVVRAKVGENPFSLPRTIVVKQTPPQSRLEMFTREVVSYQFTTSLATGDRPGPELLAWDLEERVLIISDLGEAMTMSQVLASHSGGEENALMAWAQRLGKMHAATAGREADFSALLRRAKVPSGRDVIGQQVQGAVGALPEQLREHFSVEVSDEVREIAAKARSLFEKGAMRAFSPADPGPDNIVLTADQGVRFLDYEWGGFRDATLDIAYALLTYRGAMGEDKSGKSRELWAELDQRIVQAWRAEAVAVWPALADEMTVHKRVLAAGLVWVWLTTAWWLPGHRRDGAWSHSHALSSPTPQVLMARWEVLLGLAEAAQDQAVAKHAEAVIAALRAAWRW</sequence>
<dbReference type="Gene3D" id="3.90.1200.10">
    <property type="match status" value="1"/>
</dbReference>
<gene>
    <name evidence="1" type="ordered locus">Srot_1703</name>
</gene>
<dbReference type="eggNOG" id="COG0510">
    <property type="taxonomic scope" value="Bacteria"/>
</dbReference>
<dbReference type="KEGG" id="srt:Srot_1703"/>
<evidence type="ECO:0000313" key="1">
    <source>
        <dbReference type="EMBL" id="ADG98163.1"/>
    </source>
</evidence>
<dbReference type="STRING" id="640132.Srot_1703"/>
<name>D6Z883_SEGRD</name>
<dbReference type="SUPFAM" id="SSF56112">
    <property type="entry name" value="Protein kinase-like (PK-like)"/>
    <property type="match status" value="1"/>
</dbReference>
<organism evidence="1 2">
    <name type="scientific">Segniliparus rotundus (strain ATCC BAA-972 / CDC 1076 / CIP 108378 / DSM 44985 / JCM 13578)</name>
    <dbReference type="NCBI Taxonomy" id="640132"/>
    <lineage>
        <taxon>Bacteria</taxon>
        <taxon>Bacillati</taxon>
        <taxon>Actinomycetota</taxon>
        <taxon>Actinomycetes</taxon>
        <taxon>Mycobacteriales</taxon>
        <taxon>Segniliparaceae</taxon>
        <taxon>Segniliparus</taxon>
    </lineage>
</organism>
<proteinExistence type="predicted"/>
<accession>D6Z883</accession>
<dbReference type="AlphaFoldDB" id="D6Z883"/>
<evidence type="ECO:0000313" key="2">
    <source>
        <dbReference type="Proteomes" id="UP000002247"/>
    </source>
</evidence>
<dbReference type="InterPro" id="IPR011009">
    <property type="entry name" value="Kinase-like_dom_sf"/>
</dbReference>